<feature type="compositionally biased region" description="Low complexity" evidence="1">
    <location>
        <begin position="406"/>
        <end position="415"/>
    </location>
</feature>
<dbReference type="InterPro" id="IPR024395">
    <property type="entry name" value="CLASP_N_dom"/>
</dbReference>
<dbReference type="Pfam" id="PF12348">
    <property type="entry name" value="CLASP_N"/>
    <property type="match status" value="1"/>
</dbReference>
<dbReference type="Gene3D" id="1.25.10.10">
    <property type="entry name" value="Leucine-rich Repeat Variant"/>
    <property type="match status" value="1"/>
</dbReference>
<dbReference type="GO" id="GO:0000226">
    <property type="term" value="P:microtubule cytoskeleton organization"/>
    <property type="evidence" value="ECO:0007669"/>
    <property type="project" value="TreeGrafter"/>
</dbReference>
<evidence type="ECO:0000256" key="1">
    <source>
        <dbReference type="SAM" id="MobiDB-lite"/>
    </source>
</evidence>
<gene>
    <name evidence="3" type="ORF">P43SY_005380</name>
</gene>
<comment type="caution">
    <text evidence="3">The sequence shown here is derived from an EMBL/GenBank/DDBJ whole genome shotgun (WGS) entry which is preliminary data.</text>
</comment>
<dbReference type="SMART" id="SM01349">
    <property type="entry name" value="TOG"/>
    <property type="match status" value="1"/>
</dbReference>
<evidence type="ECO:0000259" key="2">
    <source>
        <dbReference type="SMART" id="SM01349"/>
    </source>
</evidence>
<keyword evidence="4" id="KW-1185">Reference proteome</keyword>
<evidence type="ECO:0000313" key="3">
    <source>
        <dbReference type="EMBL" id="KAJ0399441.1"/>
    </source>
</evidence>
<organism evidence="3 4">
    <name type="scientific">Pythium insidiosum</name>
    <name type="common">Pythiosis disease agent</name>
    <dbReference type="NCBI Taxonomy" id="114742"/>
    <lineage>
        <taxon>Eukaryota</taxon>
        <taxon>Sar</taxon>
        <taxon>Stramenopiles</taxon>
        <taxon>Oomycota</taxon>
        <taxon>Peronosporomycetes</taxon>
        <taxon>Pythiales</taxon>
        <taxon>Pythiaceae</taxon>
        <taxon>Pythium</taxon>
    </lineage>
</organism>
<dbReference type="GO" id="GO:0008017">
    <property type="term" value="F:microtubule binding"/>
    <property type="evidence" value="ECO:0007669"/>
    <property type="project" value="TreeGrafter"/>
</dbReference>
<dbReference type="EMBL" id="JAKCXM010000183">
    <property type="protein sequence ID" value="KAJ0399441.1"/>
    <property type="molecule type" value="Genomic_DNA"/>
</dbReference>
<reference evidence="3" key="1">
    <citation type="submission" date="2021-12" db="EMBL/GenBank/DDBJ databases">
        <title>Prjna785345.</title>
        <authorList>
            <person name="Rujirawat T."/>
            <person name="Krajaejun T."/>
        </authorList>
    </citation>
    <scope>NUCLEOTIDE SEQUENCE</scope>
    <source>
        <strain evidence="3">Pi057C3</strain>
    </source>
</reference>
<dbReference type="SUPFAM" id="SSF48371">
    <property type="entry name" value="ARM repeat"/>
    <property type="match status" value="1"/>
</dbReference>
<dbReference type="InterPro" id="IPR011989">
    <property type="entry name" value="ARM-like"/>
</dbReference>
<dbReference type="Proteomes" id="UP001209570">
    <property type="component" value="Unassembled WGS sequence"/>
</dbReference>
<dbReference type="AlphaFoldDB" id="A0AAD5Q674"/>
<accession>A0AAD5Q674</accession>
<feature type="compositionally biased region" description="Pro residues" evidence="1">
    <location>
        <begin position="86"/>
        <end position="96"/>
    </location>
</feature>
<protein>
    <recommendedName>
        <fullName evidence="2">TOG domain-containing protein</fullName>
    </recommendedName>
</protein>
<sequence>MASATQRLTRGALKKISDSDSGGATEREELTPQQRRLVDEHRAFHQGLEWPAKRRRLSGGEQPDAAMGSVVSRCRGEADVAVEPKQPTPPTPPAPAAPTASEDSASAAHAAPLPELALATDEKGMNGAPEGELFVVNVLSRDEIQPSSDVDAERQELERVLALTSKDDSVWATEYAALDSLRRFAIHHKEQLDAALLSTALASLVCPAATNLRSAMARNALLCVHDLVSSLPERVAEHAELLVPLLVQRAANEKQFIRELAREVLDACVTNWAGDALLPELLALSSTGKNAQVIGIAGVYTSKCVANMGDSALKAFVNDAPMPSFWENVATFLNCKVVECKTATRTTLQLTRRALGDEAFTELIKANLSGSAQMDMLSASAERKKKTPVAARSGLPNLSMRKRMLQMKQQQQEQQQPREDGGIVVVSTDTGDSEQR</sequence>
<dbReference type="PANTHER" id="PTHR21567">
    <property type="entry name" value="CLASP"/>
    <property type="match status" value="1"/>
</dbReference>
<feature type="compositionally biased region" description="Basic and acidic residues" evidence="1">
    <location>
        <begin position="25"/>
        <end position="43"/>
    </location>
</feature>
<proteinExistence type="predicted"/>
<feature type="compositionally biased region" description="Low complexity" evidence="1">
    <location>
        <begin position="97"/>
        <end position="109"/>
    </location>
</feature>
<name>A0AAD5Q674_PYTIN</name>
<dbReference type="InterPro" id="IPR034085">
    <property type="entry name" value="TOG"/>
</dbReference>
<feature type="region of interest" description="Disordered" evidence="1">
    <location>
        <begin position="1"/>
        <end position="109"/>
    </location>
</feature>
<dbReference type="GO" id="GO:0005881">
    <property type="term" value="C:cytoplasmic microtubule"/>
    <property type="evidence" value="ECO:0007669"/>
    <property type="project" value="TreeGrafter"/>
</dbReference>
<feature type="domain" description="TOG" evidence="2">
    <location>
        <begin position="143"/>
        <end position="390"/>
    </location>
</feature>
<evidence type="ECO:0000313" key="4">
    <source>
        <dbReference type="Proteomes" id="UP001209570"/>
    </source>
</evidence>
<feature type="region of interest" description="Disordered" evidence="1">
    <location>
        <begin position="380"/>
        <end position="436"/>
    </location>
</feature>
<dbReference type="InterPro" id="IPR016024">
    <property type="entry name" value="ARM-type_fold"/>
</dbReference>